<evidence type="ECO:0000256" key="2">
    <source>
        <dbReference type="ARBA" id="ARBA00004496"/>
    </source>
</evidence>
<dbReference type="GO" id="GO:0000502">
    <property type="term" value="C:proteasome complex"/>
    <property type="evidence" value="ECO:0007669"/>
    <property type="project" value="UniProtKB-KW"/>
</dbReference>
<proteinExistence type="inferred from homology"/>
<comment type="similarity">
    <text evidence="3">Belongs to the BLM10 family.</text>
</comment>
<dbReference type="Proteomes" id="UP000825002">
    <property type="component" value="Unassembled WGS sequence"/>
</dbReference>
<keyword evidence="6" id="KW-0227">DNA damage</keyword>
<evidence type="ECO:0000256" key="8">
    <source>
        <dbReference type="ARBA" id="ARBA00023242"/>
    </source>
</evidence>
<evidence type="ECO:0000256" key="7">
    <source>
        <dbReference type="ARBA" id="ARBA00023204"/>
    </source>
</evidence>
<comment type="subcellular location">
    <subcellularLocation>
        <location evidence="2">Cytoplasm</location>
    </subcellularLocation>
    <subcellularLocation>
        <location evidence="1">Nucleus speckle</location>
    </subcellularLocation>
</comment>
<dbReference type="EMBL" id="JAIFTH010000730">
    <property type="protein sequence ID" value="KAG9509020.1"/>
    <property type="molecule type" value="Genomic_DNA"/>
</dbReference>
<dbReference type="PANTHER" id="PTHR32170">
    <property type="entry name" value="PROTEASOME ACTIVATOR COMPLEX SUBUNIT 4"/>
    <property type="match status" value="1"/>
</dbReference>
<feature type="domain" description="Proteasome activator Blm10 middle HEAT repeats region" evidence="10">
    <location>
        <begin position="340"/>
        <end position="829"/>
    </location>
</feature>
<keyword evidence="12" id="KW-0647">Proteasome</keyword>
<dbReference type="InterPro" id="IPR035309">
    <property type="entry name" value="PSME4"/>
</dbReference>
<keyword evidence="8" id="KW-0539">Nucleus</keyword>
<reference evidence="12 13" key="1">
    <citation type="submission" date="2020-10" db="EMBL/GenBank/DDBJ databases">
        <authorList>
            <person name="Klimov P.B."/>
            <person name="Dyachkov S.M."/>
            <person name="Chetverikov P.E."/>
        </authorList>
    </citation>
    <scope>NUCLEOTIDE SEQUENCE [LARGE SCALE GENOMIC DNA]</scope>
    <source>
        <strain evidence="12">BMOC 18-1129-001#AD2665</strain>
        <tissue evidence="12">Entire mites</tissue>
    </source>
</reference>
<evidence type="ECO:0000259" key="9">
    <source>
        <dbReference type="Pfam" id="PF11919"/>
    </source>
</evidence>
<feature type="domain" description="Proteasome activator complex subunit 4 C-terminal" evidence="9">
    <location>
        <begin position="1856"/>
        <end position="1941"/>
    </location>
</feature>
<protein>
    <submittedName>
        <fullName evidence="12">Proteasome activator complex subunit 4</fullName>
    </submittedName>
</protein>
<sequence>PQAMEVDNIMNKTLDLLEKYGALDTQFDIEEDDEEDAGGSLTLQSENVYNRLLPYDTSVECQTHLARIKAYLAKTIQLDQETCLEWLIELERFTSIYGLAFCKSDHLNFIHLLYRILVSPNQDLSFVSFVARLLTLLLKKRSLITREELVIEWRPLYELYEKLLFSNTEALGMRYIPDNLENSIKNLICVARAYFSVDSTQEMLDEWRPLLCPYDSTIRKATNYMCLFLPTVLPLEHHDKGFKLWFDEVMQMWLNCRMVSVYEQRFSMLLARLSYDCLGYIDWEPYIPRIFTHIKAGFNLNGGHARPSVRRYGDSLDIPPRALWIVSMLGDGGGCQQHITKLFKAIESYYHPSNYERRHSILHQFLYKLPACFVRRIYRERYKKTQWTPVPDSHKLSDDDITEFIESIKPVLFTSMFNQSGLGCAASAFRDLAVLRPEKIIPPLLERLYGSYETLNEPLRFLASINCTASVAHALVKPSKHFPEGPSHVVPLLLSSLPGIDSNDMRKCLAVLRFISTLSSFIQMEDYSWLADERPDLTPEQQELCFASSKFEEFVIQFLDKCFVLIENSASANFSNLDQENEIRNRDEGIIEAAISSVTLAILAQASQKIQEAAVNKIYSHTSRHIFDTKTQGKAIASLCLALVKANPELSVPKFLPHASKLILTLTENPEVFEESILDDELLFSMLLMSEIVRCHSDTLVKYKDLIIAVLHRALKLNAKEGYQLGCSMLRHLLRALTNISCFDWKSIVSPSEWPFDQWGSTIHVDDLKIKWHVPGPEAQAFASELCNTFMVQAINDLLRNKRGEIQLSRDKVQRSLHVILSTLVGAAAVLPPWESAVIDLCPVEVPVIPMYIQDVGINSITFSDGTNIRTQVANHMREILDHLLDALQDDTKSLSLVCEIFSVLMTYFGTSKAEYRMASQRVSSMRRGMDNKLLGSKRHIRLILVERVVLQHRNMMYNRGSPFFTELHQRVFEDMFKLSISHYSDVRIIAQESIHQLLQVYPHFETVLVPRLSASLKEPEIEHNRFKGLLYIIYGKRSCSSLMTDPNWSDLKSLWPAIIQSNHSEKPSIVRLLDRLCAIAQKSFNTFELEFGFDDHVKALAVELSKSTDTSVCAPVTQEDIILCKTKSAERNRARLEDYHQLVTKLVELIECPQLHWHRRILAYTLLSLLVRDDIQTPLPAVKLFVSALISERISIRKKAIELVTSQLKLLKRKHVKRDIEPTNDNKWMQYRLTTEPYTEEEWSKLVFIDRPETGYYCWPKPFRAYAPYSEQPLVDRTYDEYNDYERAIYDNFHNPEFVVKLCDYYILEEDKKTDRFNCKRFMMFKGLFRNFGPCMIEPFRKYIDEFARSDCEQKQRFVAEYLAGLIRGSKHWSYSMLMELRDYVMPLLVDAPLTQENISDWTTFVNYVFKNRDIKRFEWLLYYLVKRAVFDAQTETNITPFVQSARLALANMAIGQCEWRAINQIFPAVLEGLKNQDKLLAYANVRNQLVSVYSMIFSFDYPEARTLIPGTLEGGPKRKDFIEFLLPKVAILEKSNQDKPMDVEEGSPSDGMVIDQELTASTSQATPCAATPLAGLPVVSVIEKAKLALEQLRLQSTSTPGNDAQVTQALQRDLELLESLAGKTSEDYSQPDVAAKLQQLSIEFPTSTAMANVGSEIVPDASQESEERKEAKKLMKLACTYVIYDVCRMLSSVPPELFKLLPVICDMGRETNDPELVAESAIATAVLGSLTLSLSAVDEAINAIRKIVSCHSWHARSAAATFLQIMVSSNLFLLLDNPRWIADISDLIINSMMFDRRIEVRESSASTLSGLIHCEFVKVTQEFINEFRRRANSPIVRRKQSNGSSTLEPQSIVIRHSGVLGLCACVDAYPYTVPDYLPDILTVLSDHLSDPQPISTTIKKTMGNFKRTHYDNWQSDKAKFSEDQLGILADILVSPTYYA</sequence>
<dbReference type="Pfam" id="PF16507">
    <property type="entry name" value="HEAT_PSME4_mid"/>
    <property type="match status" value="1"/>
</dbReference>
<dbReference type="InterPro" id="IPR055455">
    <property type="entry name" value="HEAT_PSME4"/>
</dbReference>
<accession>A0ABQ7S6H6</accession>
<feature type="domain" description="Proteasome activator complex subunit 4-like HEAT repeat-like" evidence="11">
    <location>
        <begin position="1182"/>
        <end position="1450"/>
    </location>
</feature>
<dbReference type="SUPFAM" id="SSF48371">
    <property type="entry name" value="ARM repeat"/>
    <property type="match status" value="2"/>
</dbReference>
<dbReference type="PANTHER" id="PTHR32170:SF3">
    <property type="entry name" value="PROTEASOME ACTIVATOR COMPLEX SUBUNIT 4"/>
    <property type="match status" value="1"/>
</dbReference>
<dbReference type="InterPro" id="IPR016024">
    <property type="entry name" value="ARM-type_fold"/>
</dbReference>
<dbReference type="Pfam" id="PF11919">
    <property type="entry name" value="PSME4_C"/>
    <property type="match status" value="1"/>
</dbReference>
<dbReference type="InterPro" id="IPR021843">
    <property type="entry name" value="PSME4_C"/>
</dbReference>
<feature type="non-terminal residue" evidence="12">
    <location>
        <position position="1"/>
    </location>
</feature>
<dbReference type="InterPro" id="IPR032430">
    <property type="entry name" value="Blm10_mid"/>
</dbReference>
<dbReference type="Pfam" id="PF23096">
    <property type="entry name" value="HEAT_PSME4"/>
    <property type="match status" value="1"/>
</dbReference>
<evidence type="ECO:0000256" key="3">
    <source>
        <dbReference type="ARBA" id="ARBA00005739"/>
    </source>
</evidence>
<dbReference type="InterPro" id="IPR011989">
    <property type="entry name" value="ARM-like"/>
</dbReference>
<evidence type="ECO:0000256" key="4">
    <source>
        <dbReference type="ARBA" id="ARBA00022490"/>
    </source>
</evidence>
<gene>
    <name evidence="12" type="primary">PSME4</name>
    <name evidence="12" type="ORF">GZH46_02472</name>
</gene>
<evidence type="ECO:0000313" key="12">
    <source>
        <dbReference type="EMBL" id="KAG9509020.1"/>
    </source>
</evidence>
<keyword evidence="5" id="KW-0677">Repeat</keyword>
<dbReference type="Gene3D" id="1.25.10.10">
    <property type="entry name" value="Leucine-rich Repeat Variant"/>
    <property type="match status" value="1"/>
</dbReference>
<evidence type="ECO:0000256" key="5">
    <source>
        <dbReference type="ARBA" id="ARBA00022737"/>
    </source>
</evidence>
<evidence type="ECO:0000256" key="1">
    <source>
        <dbReference type="ARBA" id="ARBA00004324"/>
    </source>
</evidence>
<keyword evidence="4" id="KW-0963">Cytoplasm</keyword>
<keyword evidence="7" id="KW-0234">DNA repair</keyword>
<comment type="caution">
    <text evidence="12">The sequence shown here is derived from an EMBL/GenBank/DDBJ whole genome shotgun (WGS) entry which is preliminary data.</text>
</comment>
<evidence type="ECO:0000259" key="10">
    <source>
        <dbReference type="Pfam" id="PF16507"/>
    </source>
</evidence>
<evidence type="ECO:0000313" key="13">
    <source>
        <dbReference type="Proteomes" id="UP000825002"/>
    </source>
</evidence>
<organism evidence="12 13">
    <name type="scientific">Fragariocoptes setiger</name>
    <dbReference type="NCBI Taxonomy" id="1670756"/>
    <lineage>
        <taxon>Eukaryota</taxon>
        <taxon>Metazoa</taxon>
        <taxon>Ecdysozoa</taxon>
        <taxon>Arthropoda</taxon>
        <taxon>Chelicerata</taxon>
        <taxon>Arachnida</taxon>
        <taxon>Acari</taxon>
        <taxon>Acariformes</taxon>
        <taxon>Trombidiformes</taxon>
        <taxon>Prostigmata</taxon>
        <taxon>Eupodina</taxon>
        <taxon>Eriophyoidea</taxon>
        <taxon>Phytoptidae</taxon>
        <taxon>Fragariocoptes</taxon>
    </lineage>
</organism>
<evidence type="ECO:0000256" key="6">
    <source>
        <dbReference type="ARBA" id="ARBA00022763"/>
    </source>
</evidence>
<name>A0ABQ7S6H6_9ACAR</name>
<evidence type="ECO:0000259" key="11">
    <source>
        <dbReference type="Pfam" id="PF23096"/>
    </source>
</evidence>
<keyword evidence="13" id="KW-1185">Reference proteome</keyword>